<dbReference type="AlphaFoldDB" id="A0A0C9SZ22"/>
<gene>
    <name evidence="2" type="ORF">PAXINDRAFT_50169</name>
</gene>
<evidence type="ECO:0000259" key="1">
    <source>
        <dbReference type="Pfam" id="PF17919"/>
    </source>
</evidence>
<feature type="non-terminal residue" evidence="2">
    <location>
        <position position="1"/>
    </location>
</feature>
<dbReference type="InterPro" id="IPR043502">
    <property type="entry name" value="DNA/RNA_pol_sf"/>
</dbReference>
<protein>
    <recommendedName>
        <fullName evidence="1">Reverse transcriptase/retrotransposon-derived protein RNase H-like domain-containing protein</fullName>
    </recommendedName>
</protein>
<dbReference type="HOGENOM" id="CLU_178721_0_0_1"/>
<dbReference type="SUPFAM" id="SSF56672">
    <property type="entry name" value="DNA/RNA polymerases"/>
    <property type="match status" value="1"/>
</dbReference>
<dbReference type="OrthoDB" id="2662456at2759"/>
<dbReference type="EMBL" id="KN819337">
    <property type="protein sequence ID" value="KIJ15364.1"/>
    <property type="molecule type" value="Genomic_DNA"/>
</dbReference>
<keyword evidence="3" id="KW-1185">Reference proteome</keyword>
<name>A0A0C9SZ22_PAXIN</name>
<reference evidence="3" key="2">
    <citation type="submission" date="2015-01" db="EMBL/GenBank/DDBJ databases">
        <title>Evolutionary Origins and Diversification of the Mycorrhizal Mutualists.</title>
        <authorList>
            <consortium name="DOE Joint Genome Institute"/>
            <consortium name="Mycorrhizal Genomics Consortium"/>
            <person name="Kohler A."/>
            <person name="Kuo A."/>
            <person name="Nagy L.G."/>
            <person name="Floudas D."/>
            <person name="Copeland A."/>
            <person name="Barry K.W."/>
            <person name="Cichocki N."/>
            <person name="Veneault-Fourrey C."/>
            <person name="LaButti K."/>
            <person name="Lindquist E.A."/>
            <person name="Lipzen A."/>
            <person name="Lundell T."/>
            <person name="Morin E."/>
            <person name="Murat C."/>
            <person name="Riley R."/>
            <person name="Ohm R."/>
            <person name="Sun H."/>
            <person name="Tunlid A."/>
            <person name="Henrissat B."/>
            <person name="Grigoriev I.V."/>
            <person name="Hibbett D.S."/>
            <person name="Martin F."/>
        </authorList>
    </citation>
    <scope>NUCLEOTIDE SEQUENCE [LARGE SCALE GENOMIC DNA]</scope>
    <source>
        <strain evidence="3">ATCC 200175</strain>
    </source>
</reference>
<dbReference type="Proteomes" id="UP000053647">
    <property type="component" value="Unassembled WGS sequence"/>
</dbReference>
<accession>A0A0C9SZ22</accession>
<proteinExistence type="predicted"/>
<evidence type="ECO:0000313" key="3">
    <source>
        <dbReference type="Proteomes" id="UP000053647"/>
    </source>
</evidence>
<sequence>LAMHWGNEHTQSFLALKTALLSEPVLKSPKFDGTPFIITSDGSKDRFRAVLMQRVTTTLPSGKTVVCSH</sequence>
<reference evidence="2 3" key="1">
    <citation type="submission" date="2014-06" db="EMBL/GenBank/DDBJ databases">
        <authorList>
            <consortium name="DOE Joint Genome Institute"/>
            <person name="Kuo A."/>
            <person name="Kohler A."/>
            <person name="Nagy L.G."/>
            <person name="Floudas D."/>
            <person name="Copeland A."/>
            <person name="Barry K.W."/>
            <person name="Cichocki N."/>
            <person name="Veneault-Fourrey C."/>
            <person name="LaButti K."/>
            <person name="Lindquist E.A."/>
            <person name="Lipzen A."/>
            <person name="Lundell T."/>
            <person name="Morin E."/>
            <person name="Murat C."/>
            <person name="Sun H."/>
            <person name="Tunlid A."/>
            <person name="Henrissat B."/>
            <person name="Grigoriev I.V."/>
            <person name="Hibbett D.S."/>
            <person name="Martin F."/>
            <person name="Nordberg H.P."/>
            <person name="Cantor M.N."/>
            <person name="Hua S.X."/>
        </authorList>
    </citation>
    <scope>NUCLEOTIDE SEQUENCE [LARGE SCALE GENOMIC DNA]</scope>
    <source>
        <strain evidence="2 3">ATCC 200175</strain>
    </source>
</reference>
<feature type="domain" description="Reverse transcriptase/retrotransposon-derived protein RNase H-like" evidence="1">
    <location>
        <begin position="5"/>
        <end position="55"/>
    </location>
</feature>
<evidence type="ECO:0000313" key="2">
    <source>
        <dbReference type="EMBL" id="KIJ15364.1"/>
    </source>
</evidence>
<feature type="non-terminal residue" evidence="2">
    <location>
        <position position="69"/>
    </location>
</feature>
<dbReference type="Pfam" id="PF17919">
    <property type="entry name" value="RT_RNaseH_2"/>
    <property type="match status" value="1"/>
</dbReference>
<organism evidence="2 3">
    <name type="scientific">Paxillus involutus ATCC 200175</name>
    <dbReference type="NCBI Taxonomy" id="664439"/>
    <lineage>
        <taxon>Eukaryota</taxon>
        <taxon>Fungi</taxon>
        <taxon>Dikarya</taxon>
        <taxon>Basidiomycota</taxon>
        <taxon>Agaricomycotina</taxon>
        <taxon>Agaricomycetes</taxon>
        <taxon>Agaricomycetidae</taxon>
        <taxon>Boletales</taxon>
        <taxon>Paxilineae</taxon>
        <taxon>Paxillaceae</taxon>
        <taxon>Paxillus</taxon>
    </lineage>
</organism>
<dbReference type="InterPro" id="IPR041577">
    <property type="entry name" value="RT_RNaseH_2"/>
</dbReference>